<protein>
    <submittedName>
        <fullName evidence="1">Uncharacterized protein</fullName>
    </submittedName>
</protein>
<dbReference type="Proteomes" id="UP000585474">
    <property type="component" value="Unassembled WGS sequence"/>
</dbReference>
<gene>
    <name evidence="1" type="ORF">Acr_00g0016020</name>
</gene>
<proteinExistence type="predicted"/>
<dbReference type="EMBL" id="BJWL01000138">
    <property type="protein sequence ID" value="GFS31172.1"/>
    <property type="molecule type" value="Genomic_DNA"/>
</dbReference>
<sequence length="121" mass="12372">MVIDVVVEGVMWWRYRSGGCVRMIVEMEAAGGGIGSKGILVVEMDGSCSSSCGWYGSSVRDGRMVEGLMWISGGNMAATVARWNDNGGGAWWAVVVECICSGGGDNNDGGAHSSSGGGGGE</sequence>
<name>A0A7J0DC59_9ERIC</name>
<evidence type="ECO:0000313" key="2">
    <source>
        <dbReference type="Proteomes" id="UP000585474"/>
    </source>
</evidence>
<organism evidence="1 2">
    <name type="scientific">Actinidia rufa</name>
    <dbReference type="NCBI Taxonomy" id="165716"/>
    <lineage>
        <taxon>Eukaryota</taxon>
        <taxon>Viridiplantae</taxon>
        <taxon>Streptophyta</taxon>
        <taxon>Embryophyta</taxon>
        <taxon>Tracheophyta</taxon>
        <taxon>Spermatophyta</taxon>
        <taxon>Magnoliopsida</taxon>
        <taxon>eudicotyledons</taxon>
        <taxon>Gunneridae</taxon>
        <taxon>Pentapetalae</taxon>
        <taxon>asterids</taxon>
        <taxon>Ericales</taxon>
        <taxon>Actinidiaceae</taxon>
        <taxon>Actinidia</taxon>
    </lineage>
</organism>
<evidence type="ECO:0000313" key="1">
    <source>
        <dbReference type="EMBL" id="GFS31172.1"/>
    </source>
</evidence>
<reference evidence="2" key="1">
    <citation type="submission" date="2019-07" db="EMBL/GenBank/DDBJ databases">
        <title>De Novo Assembly of kiwifruit Actinidia rufa.</title>
        <authorList>
            <person name="Sugita-Konishi S."/>
            <person name="Sato K."/>
            <person name="Mori E."/>
            <person name="Abe Y."/>
            <person name="Kisaki G."/>
            <person name="Hamano K."/>
            <person name="Suezawa K."/>
            <person name="Otani M."/>
            <person name="Fukuda T."/>
            <person name="Manabe T."/>
            <person name="Gomi K."/>
            <person name="Tabuchi M."/>
            <person name="Akimitsu K."/>
            <person name="Kataoka I."/>
        </authorList>
    </citation>
    <scope>NUCLEOTIDE SEQUENCE [LARGE SCALE GENOMIC DNA]</scope>
    <source>
        <strain evidence="2">cv. Fuchu</strain>
    </source>
</reference>
<dbReference type="AlphaFoldDB" id="A0A7J0DC59"/>
<accession>A0A7J0DC59</accession>
<comment type="caution">
    <text evidence="1">The sequence shown here is derived from an EMBL/GenBank/DDBJ whole genome shotgun (WGS) entry which is preliminary data.</text>
</comment>
<keyword evidence="2" id="KW-1185">Reference proteome</keyword>